<feature type="compositionally biased region" description="Basic and acidic residues" evidence="1">
    <location>
        <begin position="43"/>
        <end position="58"/>
    </location>
</feature>
<dbReference type="Proteomes" id="UP000321863">
    <property type="component" value="Unassembled WGS sequence"/>
</dbReference>
<reference evidence="2 3" key="1">
    <citation type="submission" date="2019-07" db="EMBL/GenBank/DDBJ databases">
        <title>Whole genome shotgun sequence of Chryseobacterium hagamense NBRC 105253.</title>
        <authorList>
            <person name="Hosoyama A."/>
            <person name="Uohara A."/>
            <person name="Ohji S."/>
            <person name="Ichikawa N."/>
        </authorList>
    </citation>
    <scope>NUCLEOTIDE SEQUENCE [LARGE SCALE GENOMIC DNA]</scope>
    <source>
        <strain evidence="2 3">NBRC 105253</strain>
    </source>
</reference>
<evidence type="ECO:0000256" key="1">
    <source>
        <dbReference type="SAM" id="MobiDB-lite"/>
    </source>
</evidence>
<feature type="region of interest" description="Disordered" evidence="1">
    <location>
        <begin position="38"/>
        <end position="58"/>
    </location>
</feature>
<evidence type="ECO:0000313" key="3">
    <source>
        <dbReference type="Proteomes" id="UP000321863"/>
    </source>
</evidence>
<keyword evidence="3" id="KW-1185">Reference proteome</keyword>
<protein>
    <submittedName>
        <fullName evidence="2">Uncharacterized protein</fullName>
    </submittedName>
</protein>
<dbReference type="EMBL" id="BJYJ01000007">
    <property type="protein sequence ID" value="GEN76060.1"/>
    <property type="molecule type" value="Genomic_DNA"/>
</dbReference>
<dbReference type="AlphaFoldDB" id="A0A511YLM3"/>
<sequence>MNAVYSEYYISGTFENFIKKFWILDNLNNGNPILQKGVPPQRMFHDGNHTGKRIEGKA</sequence>
<organism evidence="2 3">
    <name type="scientific">Chryseobacterium hagamense</name>
    <dbReference type="NCBI Taxonomy" id="395935"/>
    <lineage>
        <taxon>Bacteria</taxon>
        <taxon>Pseudomonadati</taxon>
        <taxon>Bacteroidota</taxon>
        <taxon>Flavobacteriia</taxon>
        <taxon>Flavobacteriales</taxon>
        <taxon>Weeksellaceae</taxon>
        <taxon>Chryseobacterium group</taxon>
        <taxon>Chryseobacterium</taxon>
    </lineage>
</organism>
<name>A0A511YLM3_9FLAO</name>
<evidence type="ECO:0000313" key="2">
    <source>
        <dbReference type="EMBL" id="GEN76060.1"/>
    </source>
</evidence>
<gene>
    <name evidence="2" type="ORF">CHA01nite_18000</name>
</gene>
<comment type="caution">
    <text evidence="2">The sequence shown here is derived from an EMBL/GenBank/DDBJ whole genome shotgun (WGS) entry which is preliminary data.</text>
</comment>
<accession>A0A511YLM3</accession>
<proteinExistence type="predicted"/>